<dbReference type="InterPro" id="IPR029058">
    <property type="entry name" value="AB_hydrolase_fold"/>
</dbReference>
<dbReference type="InterPro" id="IPR051044">
    <property type="entry name" value="MAG_DAG_Lipase"/>
</dbReference>
<organism evidence="3 4">
    <name type="scientific">Conidiobolus coronatus (strain ATCC 28846 / CBS 209.66 / NRRL 28638)</name>
    <name type="common">Delacroixia coronata</name>
    <dbReference type="NCBI Taxonomy" id="796925"/>
    <lineage>
        <taxon>Eukaryota</taxon>
        <taxon>Fungi</taxon>
        <taxon>Fungi incertae sedis</taxon>
        <taxon>Zoopagomycota</taxon>
        <taxon>Entomophthoromycotina</taxon>
        <taxon>Entomophthoromycetes</taxon>
        <taxon>Entomophthorales</taxon>
        <taxon>Ancylistaceae</taxon>
        <taxon>Conidiobolus</taxon>
    </lineage>
</organism>
<protein>
    <submittedName>
        <fullName evidence="3">Alpha/beta-hydrolase</fullName>
    </submittedName>
</protein>
<gene>
    <name evidence="3" type="ORF">CONCODRAFT_67526</name>
</gene>
<dbReference type="SUPFAM" id="SSF53474">
    <property type="entry name" value="alpha/beta-Hydrolases"/>
    <property type="match status" value="1"/>
</dbReference>
<sequence>MSEIVKVSNEWYRTEHSNTDLFYRVWSPAQRIPTATVIFLHGFGEHTGRYLEIFEKFAQNGIKVVSFDQRGHGETGKKTNSLGHGSGLKTLFQDIDEFIEKFNDPLVDLILMGHSYGGLAAFNYAINGTNRNLLNGLIGCSPGFEIPKEILPNSVGLFILRNLAKILPNQTIKLNVDPTTLSRNAEVNEIYAKDPLVTPRCSISYLNDGLVPKYIQVNVDKIHTPNVLITHGTADKTTLAKGSQDVYEALKDIRYTNATLKLYEGGYHELHNDIIRNEVLSDYIQWIKNLQPYLIQSKL</sequence>
<dbReference type="STRING" id="796925.A0A137PHL2"/>
<dbReference type="OMA" id="QNAQNLW"/>
<proteinExistence type="predicted"/>
<dbReference type="AlphaFoldDB" id="A0A137PHL2"/>
<accession>A0A137PHL2</accession>
<dbReference type="PRINTS" id="PR00793">
    <property type="entry name" value="PROAMNOPTASE"/>
</dbReference>
<dbReference type="Pfam" id="PF12146">
    <property type="entry name" value="Hydrolase_4"/>
    <property type="match status" value="1"/>
</dbReference>
<dbReference type="GO" id="GO:0008233">
    <property type="term" value="F:peptidase activity"/>
    <property type="evidence" value="ECO:0007669"/>
    <property type="project" value="InterPro"/>
</dbReference>
<keyword evidence="1 3" id="KW-0378">Hydrolase</keyword>
<dbReference type="GO" id="GO:0006508">
    <property type="term" value="P:proteolysis"/>
    <property type="evidence" value="ECO:0007669"/>
    <property type="project" value="InterPro"/>
</dbReference>
<reference evidence="3 4" key="1">
    <citation type="journal article" date="2015" name="Genome Biol. Evol.">
        <title>Phylogenomic analyses indicate that early fungi evolved digesting cell walls of algal ancestors of land plants.</title>
        <authorList>
            <person name="Chang Y."/>
            <person name="Wang S."/>
            <person name="Sekimoto S."/>
            <person name="Aerts A.L."/>
            <person name="Choi C."/>
            <person name="Clum A."/>
            <person name="LaButti K.M."/>
            <person name="Lindquist E.A."/>
            <person name="Yee Ngan C."/>
            <person name="Ohm R.A."/>
            <person name="Salamov A.A."/>
            <person name="Grigoriev I.V."/>
            <person name="Spatafora J.W."/>
            <person name="Berbee M.L."/>
        </authorList>
    </citation>
    <scope>NUCLEOTIDE SEQUENCE [LARGE SCALE GENOMIC DNA]</scope>
    <source>
        <strain evidence="3 4">NRRL 28638</strain>
    </source>
</reference>
<evidence type="ECO:0000259" key="2">
    <source>
        <dbReference type="Pfam" id="PF12146"/>
    </source>
</evidence>
<dbReference type="InterPro" id="IPR022742">
    <property type="entry name" value="Hydrolase_4"/>
</dbReference>
<dbReference type="EMBL" id="KQ964423">
    <property type="protein sequence ID" value="KXN74493.1"/>
    <property type="molecule type" value="Genomic_DNA"/>
</dbReference>
<feature type="domain" description="Serine aminopeptidase S33" evidence="2">
    <location>
        <begin position="33"/>
        <end position="273"/>
    </location>
</feature>
<evidence type="ECO:0000313" key="4">
    <source>
        <dbReference type="Proteomes" id="UP000070444"/>
    </source>
</evidence>
<keyword evidence="4" id="KW-1185">Reference proteome</keyword>
<evidence type="ECO:0000256" key="1">
    <source>
        <dbReference type="ARBA" id="ARBA00022801"/>
    </source>
</evidence>
<dbReference type="OrthoDB" id="10249433at2759"/>
<dbReference type="InterPro" id="IPR002410">
    <property type="entry name" value="Peptidase_S33"/>
</dbReference>
<dbReference type="Proteomes" id="UP000070444">
    <property type="component" value="Unassembled WGS sequence"/>
</dbReference>
<evidence type="ECO:0000313" key="3">
    <source>
        <dbReference type="EMBL" id="KXN74493.1"/>
    </source>
</evidence>
<dbReference type="Gene3D" id="3.40.50.1820">
    <property type="entry name" value="alpha/beta hydrolase"/>
    <property type="match status" value="1"/>
</dbReference>
<name>A0A137PHL2_CONC2</name>
<dbReference type="PANTHER" id="PTHR11614">
    <property type="entry name" value="PHOSPHOLIPASE-RELATED"/>
    <property type="match status" value="1"/>
</dbReference>